<feature type="region of interest" description="Disordered" evidence="5">
    <location>
        <begin position="479"/>
        <end position="554"/>
    </location>
</feature>
<dbReference type="SMART" id="SM00228">
    <property type="entry name" value="PDZ"/>
    <property type="match status" value="1"/>
</dbReference>
<organism evidence="7">
    <name type="scientific">Oppiella nova</name>
    <dbReference type="NCBI Taxonomy" id="334625"/>
    <lineage>
        <taxon>Eukaryota</taxon>
        <taxon>Metazoa</taxon>
        <taxon>Ecdysozoa</taxon>
        <taxon>Arthropoda</taxon>
        <taxon>Chelicerata</taxon>
        <taxon>Arachnida</taxon>
        <taxon>Acari</taxon>
        <taxon>Acariformes</taxon>
        <taxon>Sarcoptiformes</taxon>
        <taxon>Oribatida</taxon>
        <taxon>Brachypylina</taxon>
        <taxon>Oppioidea</taxon>
        <taxon>Oppiidae</taxon>
        <taxon>Oppiella</taxon>
    </lineage>
</organism>
<feature type="region of interest" description="Disordered" evidence="5">
    <location>
        <begin position="417"/>
        <end position="459"/>
    </location>
</feature>
<sequence length="615" mass="65810">EHAIHDDVIALVKSSAKVTLKIKSVGMIPIRDRLTDVLTWKLLTSGTGGGIGGGHSLTSSLDSGSPSPPWTTTSPSDSHSDSEGHDCLEANVYIDLKGKSLGCSVVKGPPNSPGIFVQSVKSGEIAAQSGLEVGDQIIAVNGVDVLHMEFSDAITKLKSLPAMTLMVRKGAGKGLFTNGTGSGNGTSICSNNNHHINNNNDFNNKLNNNYVQNKKKVTAIVHQHPVLNGNPGNGHTRMLSTGSSNGSHRSSSISTCSSAPGVGLVGNGKSANNTIISDNDYSLSEMDANCVETTVHSMANSLSNSKMNSINGNNNCVEMDVSSTESPLKILEKVKQQEERLADERRKLELEQQKLKLELQKLELEKKELEKRKQYDECHSLSNCSISSVSNSSSGSQSIGFLDEIKAMGEHNKRMLRPVNSTDTNGKGSTNGPQMNGKVIPNNRLVANKGDNNKDDKHKQHELLMEEFRRAHRRMFGDTDRATGADDSQSCHTTPSESSAPKVSPNPTNPMTVKETIKESKSLPIANTGAKTTGATPQPPVLTNGGTTATAPVVKTPPAVPVKRTSTGPVVQIGTYANTTYNANRFIAQTHRSVIHVRSDDSTHECVNRERDVVS</sequence>
<dbReference type="Gene3D" id="2.30.42.10">
    <property type="match status" value="1"/>
</dbReference>
<feature type="compositionally biased region" description="Polar residues" evidence="5">
    <location>
        <begin position="486"/>
        <end position="511"/>
    </location>
</feature>
<dbReference type="GO" id="GO:0005886">
    <property type="term" value="C:plasma membrane"/>
    <property type="evidence" value="ECO:0007669"/>
    <property type="project" value="TreeGrafter"/>
</dbReference>
<dbReference type="EMBL" id="OC924132">
    <property type="protein sequence ID" value="CAD7655314.1"/>
    <property type="molecule type" value="Genomic_DNA"/>
</dbReference>
<feature type="compositionally biased region" description="Low complexity" evidence="5">
    <location>
        <begin position="56"/>
        <end position="77"/>
    </location>
</feature>
<feature type="domain" description="PDZ" evidence="6">
    <location>
        <begin position="89"/>
        <end position="159"/>
    </location>
</feature>
<evidence type="ECO:0000256" key="2">
    <source>
        <dbReference type="ARBA" id="ARBA00022737"/>
    </source>
</evidence>
<feature type="coiled-coil region" evidence="4">
    <location>
        <begin position="331"/>
        <end position="379"/>
    </location>
</feature>
<protein>
    <recommendedName>
        <fullName evidence="6">PDZ domain-containing protein</fullName>
    </recommendedName>
</protein>
<dbReference type="EMBL" id="CAJPVJ010009307">
    <property type="protein sequence ID" value="CAG2172501.1"/>
    <property type="molecule type" value="Genomic_DNA"/>
</dbReference>
<feature type="non-terminal residue" evidence="7">
    <location>
        <position position="1"/>
    </location>
</feature>
<dbReference type="SUPFAM" id="SSF50156">
    <property type="entry name" value="PDZ domain-like"/>
    <property type="match status" value="1"/>
</dbReference>
<evidence type="ECO:0000313" key="7">
    <source>
        <dbReference type="EMBL" id="CAD7655314.1"/>
    </source>
</evidence>
<reference evidence="7" key="1">
    <citation type="submission" date="2020-11" db="EMBL/GenBank/DDBJ databases">
        <authorList>
            <person name="Tran Van P."/>
        </authorList>
    </citation>
    <scope>NUCLEOTIDE SEQUENCE</scope>
</reference>
<gene>
    <name evidence="7" type="ORF">ONB1V03_LOCUS11957</name>
</gene>
<dbReference type="Proteomes" id="UP000728032">
    <property type="component" value="Unassembled WGS sequence"/>
</dbReference>
<evidence type="ECO:0000256" key="1">
    <source>
        <dbReference type="ARBA" id="ARBA00004316"/>
    </source>
</evidence>
<dbReference type="GO" id="GO:0002142">
    <property type="term" value="C:stereocilia ankle link complex"/>
    <property type="evidence" value="ECO:0007669"/>
    <property type="project" value="TreeGrafter"/>
</dbReference>
<dbReference type="GO" id="GO:0032426">
    <property type="term" value="C:stereocilium tip"/>
    <property type="evidence" value="ECO:0007669"/>
    <property type="project" value="TreeGrafter"/>
</dbReference>
<keyword evidence="8" id="KW-1185">Reference proteome</keyword>
<dbReference type="PANTHER" id="PTHR23116:SF36">
    <property type="entry name" value="HARMONIN"/>
    <property type="match status" value="1"/>
</dbReference>
<dbReference type="InterPro" id="IPR036034">
    <property type="entry name" value="PDZ_sf"/>
</dbReference>
<dbReference type="PANTHER" id="PTHR23116">
    <property type="entry name" value="PDZ DOMAIN CONTAINING WHIRLIN AND HARMONIN-RELATED"/>
    <property type="match status" value="1"/>
</dbReference>
<evidence type="ECO:0000259" key="6">
    <source>
        <dbReference type="PROSITE" id="PS50106"/>
    </source>
</evidence>
<keyword evidence="4" id="KW-0175">Coiled coil</keyword>
<feature type="non-terminal residue" evidence="7">
    <location>
        <position position="615"/>
    </location>
</feature>
<evidence type="ECO:0000313" key="8">
    <source>
        <dbReference type="Proteomes" id="UP000728032"/>
    </source>
</evidence>
<feature type="region of interest" description="Disordered" evidence="5">
    <location>
        <begin position="53"/>
        <end position="84"/>
    </location>
</feature>
<dbReference type="InterPro" id="IPR051844">
    <property type="entry name" value="USH2_Complex_Protein"/>
</dbReference>
<keyword evidence="2" id="KW-0677">Repeat</keyword>
<dbReference type="OrthoDB" id="6021951at2759"/>
<keyword evidence="3" id="KW-0966">Cell projection</keyword>
<feature type="compositionally biased region" description="Polar residues" evidence="5">
    <location>
        <begin position="419"/>
        <end position="434"/>
    </location>
</feature>
<accession>A0A7R9MA53</accession>
<dbReference type="Pfam" id="PF00595">
    <property type="entry name" value="PDZ"/>
    <property type="match status" value="1"/>
</dbReference>
<name>A0A7R9MA53_9ACAR</name>
<evidence type="ECO:0000256" key="3">
    <source>
        <dbReference type="ARBA" id="ARBA00023273"/>
    </source>
</evidence>
<proteinExistence type="predicted"/>
<dbReference type="PROSITE" id="PS50106">
    <property type="entry name" value="PDZ"/>
    <property type="match status" value="1"/>
</dbReference>
<comment type="subcellular location">
    <subcellularLocation>
        <location evidence="1">Cell projection</location>
    </subcellularLocation>
</comment>
<evidence type="ECO:0000256" key="4">
    <source>
        <dbReference type="SAM" id="Coils"/>
    </source>
</evidence>
<dbReference type="InterPro" id="IPR001478">
    <property type="entry name" value="PDZ"/>
</dbReference>
<dbReference type="AlphaFoldDB" id="A0A7R9MA53"/>
<evidence type="ECO:0000256" key="5">
    <source>
        <dbReference type="SAM" id="MobiDB-lite"/>
    </source>
</evidence>
<dbReference type="GO" id="GO:0005929">
    <property type="term" value="C:cilium"/>
    <property type="evidence" value="ECO:0007669"/>
    <property type="project" value="TreeGrafter"/>
</dbReference>